<gene>
    <name evidence="4" type="ORF">OIDMADRAFT_144198</name>
</gene>
<name>A0A0C3HLH0_OIDMZ</name>
<feature type="region of interest" description="Disordered" evidence="2">
    <location>
        <begin position="1"/>
        <end position="33"/>
    </location>
</feature>
<keyword evidence="1" id="KW-0862">Zinc</keyword>
<keyword evidence="1" id="KW-0479">Metal-binding</keyword>
<dbReference type="GO" id="GO:0008270">
    <property type="term" value="F:zinc ion binding"/>
    <property type="evidence" value="ECO:0007669"/>
    <property type="project" value="UniProtKB-KW"/>
</dbReference>
<dbReference type="PROSITE" id="PS00028">
    <property type="entry name" value="ZINC_FINGER_C2H2_1"/>
    <property type="match status" value="1"/>
</dbReference>
<keyword evidence="5" id="KW-1185">Reference proteome</keyword>
<dbReference type="SMART" id="SM00355">
    <property type="entry name" value="ZnF_C2H2"/>
    <property type="match status" value="2"/>
</dbReference>
<dbReference type="InParanoid" id="A0A0C3HLH0"/>
<dbReference type="InterPro" id="IPR013087">
    <property type="entry name" value="Znf_C2H2_type"/>
</dbReference>
<feature type="domain" description="C2H2-type" evidence="3">
    <location>
        <begin position="53"/>
        <end position="83"/>
    </location>
</feature>
<dbReference type="Proteomes" id="UP000054321">
    <property type="component" value="Unassembled WGS sequence"/>
</dbReference>
<sequence length="212" mass="23620">MSQNILFSPANERDSGHGPRHSQGTPKSKGCRRCSTWTKDKRLSYSSTDTARYLCEIYECSSSFRRPSDLVRHTKTIHGPKSPCPYTQCGYATGREDKMNEHIRKIHRVQAKAQTGPIGIFHNPPGPTTYALTDITYNGSVGHIADIFGAMEVPPETNFPDSSVHLWAAMIFNPVESSAPDFCPFSPYRDSECATLDEFGCNWTTGYTYGLP</sequence>
<dbReference type="InterPro" id="IPR036236">
    <property type="entry name" value="Znf_C2H2_sf"/>
</dbReference>
<protein>
    <recommendedName>
        <fullName evidence="3">C2H2-type domain-containing protein</fullName>
    </recommendedName>
</protein>
<dbReference type="AlphaFoldDB" id="A0A0C3HLH0"/>
<evidence type="ECO:0000256" key="1">
    <source>
        <dbReference type="PROSITE-ProRule" id="PRU00042"/>
    </source>
</evidence>
<keyword evidence="1" id="KW-0863">Zinc-finger</keyword>
<dbReference type="OrthoDB" id="3523290at2759"/>
<dbReference type="SUPFAM" id="SSF57667">
    <property type="entry name" value="beta-beta-alpha zinc fingers"/>
    <property type="match status" value="1"/>
</dbReference>
<dbReference type="HOGENOM" id="CLU_1300050_0_0_1"/>
<dbReference type="Pfam" id="PF00096">
    <property type="entry name" value="zf-C2H2"/>
    <property type="match status" value="1"/>
</dbReference>
<dbReference type="STRING" id="913774.A0A0C3HLH0"/>
<evidence type="ECO:0000256" key="2">
    <source>
        <dbReference type="SAM" id="MobiDB-lite"/>
    </source>
</evidence>
<evidence type="ECO:0000259" key="3">
    <source>
        <dbReference type="PROSITE" id="PS50157"/>
    </source>
</evidence>
<dbReference type="Gene3D" id="3.30.160.60">
    <property type="entry name" value="Classic Zinc Finger"/>
    <property type="match status" value="1"/>
</dbReference>
<evidence type="ECO:0000313" key="5">
    <source>
        <dbReference type="Proteomes" id="UP000054321"/>
    </source>
</evidence>
<evidence type="ECO:0000313" key="4">
    <source>
        <dbReference type="EMBL" id="KIN03152.1"/>
    </source>
</evidence>
<reference evidence="5" key="2">
    <citation type="submission" date="2015-01" db="EMBL/GenBank/DDBJ databases">
        <title>Evolutionary Origins and Diversification of the Mycorrhizal Mutualists.</title>
        <authorList>
            <consortium name="DOE Joint Genome Institute"/>
            <consortium name="Mycorrhizal Genomics Consortium"/>
            <person name="Kohler A."/>
            <person name="Kuo A."/>
            <person name="Nagy L.G."/>
            <person name="Floudas D."/>
            <person name="Copeland A."/>
            <person name="Barry K.W."/>
            <person name="Cichocki N."/>
            <person name="Veneault-Fourrey C."/>
            <person name="LaButti K."/>
            <person name="Lindquist E.A."/>
            <person name="Lipzen A."/>
            <person name="Lundell T."/>
            <person name="Morin E."/>
            <person name="Murat C."/>
            <person name="Riley R."/>
            <person name="Ohm R."/>
            <person name="Sun H."/>
            <person name="Tunlid A."/>
            <person name="Henrissat B."/>
            <person name="Grigoriev I.V."/>
            <person name="Hibbett D.S."/>
            <person name="Martin F."/>
        </authorList>
    </citation>
    <scope>NUCLEOTIDE SEQUENCE [LARGE SCALE GENOMIC DNA]</scope>
    <source>
        <strain evidence="5">Zn</strain>
    </source>
</reference>
<organism evidence="4 5">
    <name type="scientific">Oidiodendron maius (strain Zn)</name>
    <dbReference type="NCBI Taxonomy" id="913774"/>
    <lineage>
        <taxon>Eukaryota</taxon>
        <taxon>Fungi</taxon>
        <taxon>Dikarya</taxon>
        <taxon>Ascomycota</taxon>
        <taxon>Pezizomycotina</taxon>
        <taxon>Leotiomycetes</taxon>
        <taxon>Leotiomycetes incertae sedis</taxon>
        <taxon>Myxotrichaceae</taxon>
        <taxon>Oidiodendron</taxon>
    </lineage>
</organism>
<dbReference type="EMBL" id="KN832874">
    <property type="protein sequence ID" value="KIN03152.1"/>
    <property type="molecule type" value="Genomic_DNA"/>
</dbReference>
<reference evidence="4 5" key="1">
    <citation type="submission" date="2014-04" db="EMBL/GenBank/DDBJ databases">
        <authorList>
            <consortium name="DOE Joint Genome Institute"/>
            <person name="Kuo A."/>
            <person name="Martino E."/>
            <person name="Perotto S."/>
            <person name="Kohler A."/>
            <person name="Nagy L.G."/>
            <person name="Floudas D."/>
            <person name="Copeland A."/>
            <person name="Barry K.W."/>
            <person name="Cichocki N."/>
            <person name="Veneault-Fourrey C."/>
            <person name="LaButti K."/>
            <person name="Lindquist E.A."/>
            <person name="Lipzen A."/>
            <person name="Lundell T."/>
            <person name="Morin E."/>
            <person name="Murat C."/>
            <person name="Sun H."/>
            <person name="Tunlid A."/>
            <person name="Henrissat B."/>
            <person name="Grigoriev I.V."/>
            <person name="Hibbett D.S."/>
            <person name="Martin F."/>
            <person name="Nordberg H.P."/>
            <person name="Cantor M.N."/>
            <person name="Hua S.X."/>
        </authorList>
    </citation>
    <scope>NUCLEOTIDE SEQUENCE [LARGE SCALE GENOMIC DNA]</scope>
    <source>
        <strain evidence="4 5">Zn</strain>
    </source>
</reference>
<dbReference type="PROSITE" id="PS50157">
    <property type="entry name" value="ZINC_FINGER_C2H2_2"/>
    <property type="match status" value="1"/>
</dbReference>
<accession>A0A0C3HLH0</accession>
<proteinExistence type="predicted"/>